<protein>
    <recommendedName>
        <fullName evidence="4">HTH gntR-type domain-containing protein</fullName>
    </recommendedName>
</protein>
<dbReference type="InterPro" id="IPR036390">
    <property type="entry name" value="WH_DNA-bd_sf"/>
</dbReference>
<accession>A0A2Z4GC23</accession>
<dbReference type="SMART" id="SM00345">
    <property type="entry name" value="HTH_GNTR"/>
    <property type="match status" value="1"/>
</dbReference>
<organism evidence="5 6">
    <name type="scientific">Arcticibacterium luteifluviistationis</name>
    <dbReference type="NCBI Taxonomy" id="1784714"/>
    <lineage>
        <taxon>Bacteria</taxon>
        <taxon>Pseudomonadati</taxon>
        <taxon>Bacteroidota</taxon>
        <taxon>Cytophagia</taxon>
        <taxon>Cytophagales</taxon>
        <taxon>Leadbetterellaceae</taxon>
        <taxon>Arcticibacterium</taxon>
    </lineage>
</organism>
<proteinExistence type="predicted"/>
<evidence type="ECO:0000256" key="2">
    <source>
        <dbReference type="ARBA" id="ARBA00023125"/>
    </source>
</evidence>
<dbReference type="Gene3D" id="1.10.10.10">
    <property type="entry name" value="Winged helix-like DNA-binding domain superfamily/Winged helix DNA-binding domain"/>
    <property type="match status" value="1"/>
</dbReference>
<evidence type="ECO:0000259" key="4">
    <source>
        <dbReference type="PROSITE" id="PS50949"/>
    </source>
</evidence>
<keyword evidence="2" id="KW-0238">DNA-binding</keyword>
<dbReference type="PROSITE" id="PS50949">
    <property type="entry name" value="HTH_GNTR"/>
    <property type="match status" value="1"/>
</dbReference>
<evidence type="ECO:0000256" key="3">
    <source>
        <dbReference type="ARBA" id="ARBA00023163"/>
    </source>
</evidence>
<dbReference type="Pfam" id="PF00392">
    <property type="entry name" value="GntR"/>
    <property type="match status" value="1"/>
</dbReference>
<dbReference type="SUPFAM" id="SSF46785">
    <property type="entry name" value="Winged helix' DNA-binding domain"/>
    <property type="match status" value="1"/>
</dbReference>
<reference evidence="5 6" key="1">
    <citation type="submission" date="2018-05" db="EMBL/GenBank/DDBJ databases">
        <title>Complete genome sequence of Arcticibacterium luteifluviistationis SM1504T, a cytophagaceae bacterium isolated from Arctic surface seawater.</title>
        <authorList>
            <person name="Li Y."/>
            <person name="Qin Q.-L."/>
        </authorList>
    </citation>
    <scope>NUCLEOTIDE SEQUENCE [LARGE SCALE GENOMIC DNA]</scope>
    <source>
        <strain evidence="5 6">SM1504</strain>
    </source>
</reference>
<name>A0A2Z4GC23_9BACT</name>
<dbReference type="CDD" id="cd07377">
    <property type="entry name" value="WHTH_GntR"/>
    <property type="match status" value="1"/>
</dbReference>
<dbReference type="KEGG" id="als:DJ013_11975"/>
<dbReference type="InterPro" id="IPR000524">
    <property type="entry name" value="Tscrpt_reg_HTH_GntR"/>
</dbReference>
<dbReference type="EMBL" id="CP029480">
    <property type="protein sequence ID" value="AWV98849.1"/>
    <property type="molecule type" value="Genomic_DNA"/>
</dbReference>
<gene>
    <name evidence="5" type="ORF">DJ013_11975</name>
</gene>
<sequence length="343" mass="39295">MRELAYTNDACFAIDERSETPKFLQIANRILSQIEDGIYQPGDRLPSINETSEEFLMARATVEKAYKKLFQSGHVKSTYRKGFFITEQKKVKRVLLIFGKITENTLAIYNSLSSQLDKTYKIDICLHEYRKEYLLERLEKQAGDYHHFVVVSSHLNEANDMKDGFSKIPNERLIFIDSEQTDALSACSSINYSNYANFKNVLFKNAEVFQKYRTIYFVTTDNEYIPAEWYTEFLLFAKLNNLDARIIDSPDEVEVTDGVAFMVFDNAHLVSIVKDLKRKDLTIGENVGVVSFGDSIYKELIAGGISVIKTDTEAVSNSLRSIITKNQKQSVNIPMLLIKRNSL</sequence>
<evidence type="ECO:0000256" key="1">
    <source>
        <dbReference type="ARBA" id="ARBA00023015"/>
    </source>
</evidence>
<dbReference type="Proteomes" id="UP000249873">
    <property type="component" value="Chromosome"/>
</dbReference>
<dbReference type="PANTHER" id="PTHR38445">
    <property type="entry name" value="HTH-TYPE TRANSCRIPTIONAL REPRESSOR YTRA"/>
    <property type="match status" value="1"/>
</dbReference>
<feature type="domain" description="HTH gntR-type" evidence="4">
    <location>
        <begin position="20"/>
        <end position="88"/>
    </location>
</feature>
<dbReference type="InterPro" id="IPR036388">
    <property type="entry name" value="WH-like_DNA-bd_sf"/>
</dbReference>
<dbReference type="OrthoDB" id="742238at2"/>
<dbReference type="GO" id="GO:0003677">
    <property type="term" value="F:DNA binding"/>
    <property type="evidence" value="ECO:0007669"/>
    <property type="project" value="UniProtKB-KW"/>
</dbReference>
<dbReference type="PANTHER" id="PTHR38445:SF10">
    <property type="entry name" value="GNTR-FAMILY TRANSCRIPTIONAL REGULATOR"/>
    <property type="match status" value="1"/>
</dbReference>
<evidence type="ECO:0000313" key="5">
    <source>
        <dbReference type="EMBL" id="AWV98849.1"/>
    </source>
</evidence>
<evidence type="ECO:0000313" key="6">
    <source>
        <dbReference type="Proteomes" id="UP000249873"/>
    </source>
</evidence>
<keyword evidence="1" id="KW-0805">Transcription regulation</keyword>
<dbReference type="AlphaFoldDB" id="A0A2Z4GC23"/>
<dbReference type="GO" id="GO:0003700">
    <property type="term" value="F:DNA-binding transcription factor activity"/>
    <property type="evidence" value="ECO:0007669"/>
    <property type="project" value="InterPro"/>
</dbReference>
<keyword evidence="6" id="KW-1185">Reference proteome</keyword>
<dbReference type="RefSeq" id="WP_111372042.1">
    <property type="nucleotide sequence ID" value="NZ_CP029480.1"/>
</dbReference>
<keyword evidence="3" id="KW-0804">Transcription</keyword>